<feature type="transmembrane region" description="Helical" evidence="10">
    <location>
        <begin position="44"/>
        <end position="66"/>
    </location>
</feature>
<keyword evidence="6 10" id="KW-0949">S-adenosyl-L-methionine</keyword>
<dbReference type="EC" id="2.1.1.100" evidence="3 10"/>
<dbReference type="EMBL" id="ML210150">
    <property type="protein sequence ID" value="TFK29394.1"/>
    <property type="molecule type" value="Genomic_DNA"/>
</dbReference>
<organism evidence="11 12">
    <name type="scientific">Coprinopsis marcescibilis</name>
    <name type="common">Agaric fungus</name>
    <name type="synonym">Psathyrella marcescibilis</name>
    <dbReference type="NCBI Taxonomy" id="230819"/>
    <lineage>
        <taxon>Eukaryota</taxon>
        <taxon>Fungi</taxon>
        <taxon>Dikarya</taxon>
        <taxon>Basidiomycota</taxon>
        <taxon>Agaricomycotina</taxon>
        <taxon>Agaricomycetes</taxon>
        <taxon>Agaricomycetidae</taxon>
        <taxon>Agaricales</taxon>
        <taxon>Agaricineae</taxon>
        <taxon>Psathyrellaceae</taxon>
        <taxon>Coprinopsis</taxon>
    </lineage>
</organism>
<evidence type="ECO:0000256" key="10">
    <source>
        <dbReference type="RuleBase" id="RU362022"/>
    </source>
</evidence>
<evidence type="ECO:0000313" key="12">
    <source>
        <dbReference type="Proteomes" id="UP000307440"/>
    </source>
</evidence>
<accession>A0A5C3L8N5</accession>
<keyword evidence="12" id="KW-1185">Reference proteome</keyword>
<dbReference type="InterPro" id="IPR007269">
    <property type="entry name" value="ICMT_MeTrfase"/>
</dbReference>
<dbReference type="PANTHER" id="PTHR12714:SF9">
    <property type="entry name" value="PROTEIN-S-ISOPRENYLCYSTEINE O-METHYLTRANSFERASE"/>
    <property type="match status" value="1"/>
</dbReference>
<feature type="transmembrane region" description="Helical" evidence="10">
    <location>
        <begin position="202"/>
        <end position="227"/>
    </location>
</feature>
<keyword evidence="9 10" id="KW-0472">Membrane</keyword>
<evidence type="ECO:0000256" key="6">
    <source>
        <dbReference type="ARBA" id="ARBA00022691"/>
    </source>
</evidence>
<comment type="catalytic activity">
    <reaction evidence="10">
        <text>[protein]-C-terminal S-[(2E,6E)-farnesyl]-L-cysteine + S-adenosyl-L-methionine = [protein]-C-terminal S-[(2E,6E)-farnesyl]-L-cysteine methyl ester + S-adenosyl-L-homocysteine</text>
        <dbReference type="Rhea" id="RHEA:21672"/>
        <dbReference type="Rhea" id="RHEA-COMP:12125"/>
        <dbReference type="Rhea" id="RHEA-COMP:12126"/>
        <dbReference type="ChEBI" id="CHEBI:57856"/>
        <dbReference type="ChEBI" id="CHEBI:59789"/>
        <dbReference type="ChEBI" id="CHEBI:90510"/>
        <dbReference type="ChEBI" id="CHEBI:90511"/>
        <dbReference type="EC" id="2.1.1.100"/>
    </reaction>
</comment>
<evidence type="ECO:0000256" key="1">
    <source>
        <dbReference type="ARBA" id="ARBA00004141"/>
    </source>
</evidence>
<name>A0A5C3L8N5_COPMA</name>
<comment type="subcellular location">
    <subcellularLocation>
        <location evidence="10">Endoplasmic reticulum membrane</location>
        <topology evidence="10">Multi-pass membrane protein</topology>
    </subcellularLocation>
    <subcellularLocation>
        <location evidence="1">Membrane</location>
        <topology evidence="1">Multi-pass membrane protein</topology>
    </subcellularLocation>
</comment>
<dbReference type="InterPro" id="IPR025770">
    <property type="entry name" value="PPMT_MeTrfase"/>
</dbReference>
<dbReference type="Proteomes" id="UP000307440">
    <property type="component" value="Unassembled WGS sequence"/>
</dbReference>
<dbReference type="PANTHER" id="PTHR12714">
    <property type="entry name" value="PROTEIN-S ISOPRENYLCYSTEINE O-METHYLTRANSFERASE"/>
    <property type="match status" value="1"/>
</dbReference>
<evidence type="ECO:0000256" key="4">
    <source>
        <dbReference type="ARBA" id="ARBA00022603"/>
    </source>
</evidence>
<feature type="transmembrane region" description="Helical" evidence="10">
    <location>
        <begin position="73"/>
        <end position="92"/>
    </location>
</feature>
<dbReference type="AlphaFoldDB" id="A0A5C3L8N5"/>
<keyword evidence="5 11" id="KW-0808">Transferase</keyword>
<protein>
    <recommendedName>
        <fullName evidence="3 10">Protein-S-isoprenylcysteine O-methyltransferase</fullName>
        <ecNumber evidence="3 10">2.1.1.100</ecNumber>
    </recommendedName>
</protein>
<dbReference type="STRING" id="230819.A0A5C3L8N5"/>
<evidence type="ECO:0000256" key="2">
    <source>
        <dbReference type="ARBA" id="ARBA00009140"/>
    </source>
</evidence>
<evidence type="ECO:0000313" key="11">
    <source>
        <dbReference type="EMBL" id="TFK29394.1"/>
    </source>
</evidence>
<dbReference type="GO" id="GO:0032259">
    <property type="term" value="P:methylation"/>
    <property type="evidence" value="ECO:0007669"/>
    <property type="project" value="UniProtKB-KW"/>
</dbReference>
<keyword evidence="8 10" id="KW-1133">Transmembrane helix</keyword>
<evidence type="ECO:0000256" key="3">
    <source>
        <dbReference type="ARBA" id="ARBA00012151"/>
    </source>
</evidence>
<evidence type="ECO:0000256" key="7">
    <source>
        <dbReference type="ARBA" id="ARBA00022692"/>
    </source>
</evidence>
<dbReference type="PROSITE" id="PS51564">
    <property type="entry name" value="SAM_ICMT"/>
    <property type="match status" value="1"/>
</dbReference>
<reference evidence="11 12" key="1">
    <citation type="journal article" date="2019" name="Nat. Ecol. Evol.">
        <title>Megaphylogeny resolves global patterns of mushroom evolution.</title>
        <authorList>
            <person name="Varga T."/>
            <person name="Krizsan K."/>
            <person name="Foldi C."/>
            <person name="Dima B."/>
            <person name="Sanchez-Garcia M."/>
            <person name="Sanchez-Ramirez S."/>
            <person name="Szollosi G.J."/>
            <person name="Szarkandi J.G."/>
            <person name="Papp V."/>
            <person name="Albert L."/>
            <person name="Andreopoulos W."/>
            <person name="Angelini C."/>
            <person name="Antonin V."/>
            <person name="Barry K.W."/>
            <person name="Bougher N.L."/>
            <person name="Buchanan P."/>
            <person name="Buyck B."/>
            <person name="Bense V."/>
            <person name="Catcheside P."/>
            <person name="Chovatia M."/>
            <person name="Cooper J."/>
            <person name="Damon W."/>
            <person name="Desjardin D."/>
            <person name="Finy P."/>
            <person name="Geml J."/>
            <person name="Haridas S."/>
            <person name="Hughes K."/>
            <person name="Justo A."/>
            <person name="Karasinski D."/>
            <person name="Kautmanova I."/>
            <person name="Kiss B."/>
            <person name="Kocsube S."/>
            <person name="Kotiranta H."/>
            <person name="LaButti K.M."/>
            <person name="Lechner B.E."/>
            <person name="Liimatainen K."/>
            <person name="Lipzen A."/>
            <person name="Lukacs Z."/>
            <person name="Mihaltcheva S."/>
            <person name="Morgado L.N."/>
            <person name="Niskanen T."/>
            <person name="Noordeloos M.E."/>
            <person name="Ohm R.A."/>
            <person name="Ortiz-Santana B."/>
            <person name="Ovrebo C."/>
            <person name="Racz N."/>
            <person name="Riley R."/>
            <person name="Savchenko A."/>
            <person name="Shiryaev A."/>
            <person name="Soop K."/>
            <person name="Spirin V."/>
            <person name="Szebenyi C."/>
            <person name="Tomsovsky M."/>
            <person name="Tulloss R.E."/>
            <person name="Uehling J."/>
            <person name="Grigoriev I.V."/>
            <person name="Vagvolgyi C."/>
            <person name="Papp T."/>
            <person name="Martin F.M."/>
            <person name="Miettinen O."/>
            <person name="Hibbett D.S."/>
            <person name="Nagy L.G."/>
        </authorList>
    </citation>
    <scope>NUCLEOTIDE SEQUENCE [LARGE SCALE GENOMIC DNA]</scope>
    <source>
        <strain evidence="11 12">CBS 121175</strain>
    </source>
</reference>
<keyword evidence="7 10" id="KW-0812">Transmembrane</keyword>
<dbReference type="Gene3D" id="1.20.120.1630">
    <property type="match status" value="1"/>
</dbReference>
<keyword evidence="10" id="KW-0256">Endoplasmic reticulum</keyword>
<dbReference type="Pfam" id="PF04140">
    <property type="entry name" value="ICMT"/>
    <property type="match status" value="1"/>
</dbReference>
<evidence type="ECO:0000256" key="9">
    <source>
        <dbReference type="ARBA" id="ARBA00023136"/>
    </source>
</evidence>
<evidence type="ECO:0000256" key="5">
    <source>
        <dbReference type="ARBA" id="ARBA00022679"/>
    </source>
</evidence>
<dbReference type="GO" id="GO:0004671">
    <property type="term" value="F:protein C-terminal S-isoprenylcysteine carboxyl O-methyltransferase activity"/>
    <property type="evidence" value="ECO:0007669"/>
    <property type="project" value="UniProtKB-EC"/>
</dbReference>
<sequence length="264" mass="30171">MSVSEEALEERFRRRAAMGKSSLETEPIEAIAVTSRRNIPNTPLASSLIAFLLGITFASGSYLVLIGGLSSSVVLTYKLGFFIASWALFHWLEFAVTAGWNREKCSVDSYLLDNGSMYHVSHTIAVVEYALTSWWNPSLKTYPYVTEIGFGMVILGQFLRSFAMIHAATNFSHAVAANKRENHRLVDDGIYGWFRHPSYAGFWYWAVGTQLVLQNPLSFVFFAVVLWDFFNKRIKGEEDALIRFFGDDYVRYRARVRVWIPFIR</sequence>
<dbReference type="GO" id="GO:0005789">
    <property type="term" value="C:endoplasmic reticulum membrane"/>
    <property type="evidence" value="ECO:0007669"/>
    <property type="project" value="UniProtKB-SubCell"/>
</dbReference>
<keyword evidence="4 10" id="KW-0489">Methyltransferase</keyword>
<gene>
    <name evidence="11" type="ORF">FA15DRAFT_664340</name>
</gene>
<proteinExistence type="inferred from homology"/>
<comment type="similarity">
    <text evidence="2 10">Belongs to the class VI-like SAM-binding methyltransferase superfamily. Isoprenylcysteine carboxyl methyltransferase family.</text>
</comment>
<evidence type="ECO:0000256" key="8">
    <source>
        <dbReference type="ARBA" id="ARBA00022989"/>
    </source>
</evidence>
<comment type="caution">
    <text evidence="10">Lacks conserved residue(s) required for the propagation of feature annotation.</text>
</comment>
<dbReference type="OrthoDB" id="422086at2759"/>